<evidence type="ECO:0000313" key="10">
    <source>
        <dbReference type="Proteomes" id="UP000182237"/>
    </source>
</evidence>
<evidence type="ECO:0000256" key="7">
    <source>
        <dbReference type="ARBA" id="ARBA00024033"/>
    </source>
</evidence>
<dbReference type="GO" id="GO:0016758">
    <property type="term" value="F:hexosyltransferase activity"/>
    <property type="evidence" value="ECO:0007669"/>
    <property type="project" value="InterPro"/>
</dbReference>
<evidence type="ECO:0000256" key="3">
    <source>
        <dbReference type="ARBA" id="ARBA00022679"/>
    </source>
</evidence>
<keyword evidence="6 8" id="KW-0472">Membrane</keyword>
<dbReference type="AlphaFoldDB" id="A0A1H1L651"/>
<keyword evidence="3 9" id="KW-0808">Transferase</keyword>
<keyword evidence="10" id="KW-1185">Reference proteome</keyword>
<evidence type="ECO:0000256" key="1">
    <source>
        <dbReference type="ARBA" id="ARBA00004651"/>
    </source>
</evidence>
<evidence type="ECO:0000313" key="9">
    <source>
        <dbReference type="EMBL" id="SDR69877.1"/>
    </source>
</evidence>
<evidence type="ECO:0000256" key="4">
    <source>
        <dbReference type="ARBA" id="ARBA00022692"/>
    </source>
</evidence>
<dbReference type="eggNOG" id="ENOG5033U55">
    <property type="taxonomic scope" value="Bacteria"/>
</dbReference>
<feature type="transmembrane region" description="Helical" evidence="8">
    <location>
        <begin position="259"/>
        <end position="278"/>
    </location>
</feature>
<dbReference type="EMBL" id="LT629765">
    <property type="protein sequence ID" value="SDR69877.1"/>
    <property type="molecule type" value="Genomic_DNA"/>
</dbReference>
<evidence type="ECO:0000256" key="5">
    <source>
        <dbReference type="ARBA" id="ARBA00022989"/>
    </source>
</evidence>
<dbReference type="Proteomes" id="UP000182237">
    <property type="component" value="Chromosome I"/>
</dbReference>
<feature type="transmembrane region" description="Helical" evidence="8">
    <location>
        <begin position="133"/>
        <end position="151"/>
    </location>
</feature>
<protein>
    <submittedName>
        <fullName evidence="9">Arabinofuranan 3-O-arabinosyltransferase</fullName>
    </submittedName>
</protein>
<feature type="transmembrane region" description="Helical" evidence="8">
    <location>
        <begin position="360"/>
        <end position="377"/>
    </location>
</feature>
<feature type="transmembrane region" description="Helical" evidence="8">
    <location>
        <begin position="200"/>
        <end position="225"/>
    </location>
</feature>
<sequence length="391" mass="42062">MCALVFVAVVGVLRACLIAPLSNEGTDFRPIWDAVQRYVDGVPVYNEDYSTHDPHYLYSPGGTVVLAPLALLGTFEVARVAMIAVNAVAIVAALWIVARLAAGPWAAALTLAAVGVFFNAAEPVASTLTYTNINGLLLLVMVVVVWACLVLDTRAHRHHRQFLRPETYLAGVLVAYALTLKPQFVVLAAVPFLLGQWPVLVVAAASYAAVFAVGWATTVNAHWYVERLLPYLAEPRSYDNGSLSPVLEQIGLGETARTVVIVLLLALVGAAVAAMFPLRRRDPVVWSFAMLAVLFSGVFLAGGLLQGYYTIWLIPLAMTVLRPATPMHSVGMWVALLMAHGGLSRFFLDGPLGDWPDSTAPTLGWVLVAVVGFAWAVSQVRARRQGGVRHG</sequence>
<organism evidence="9 10">
    <name type="scientific">Corynebacterium timonense</name>
    <dbReference type="NCBI Taxonomy" id="441500"/>
    <lineage>
        <taxon>Bacteria</taxon>
        <taxon>Bacillati</taxon>
        <taxon>Actinomycetota</taxon>
        <taxon>Actinomycetes</taxon>
        <taxon>Mycobacteriales</taxon>
        <taxon>Corynebacteriaceae</taxon>
        <taxon>Corynebacterium</taxon>
    </lineage>
</organism>
<dbReference type="InterPro" id="IPR018584">
    <property type="entry name" value="GT87"/>
</dbReference>
<comment type="subcellular location">
    <subcellularLocation>
        <location evidence="1">Cell membrane</location>
        <topology evidence="1">Multi-pass membrane protein</topology>
    </subcellularLocation>
</comment>
<feature type="transmembrane region" description="Helical" evidence="8">
    <location>
        <begin position="105"/>
        <end position="121"/>
    </location>
</feature>
<evidence type="ECO:0000256" key="2">
    <source>
        <dbReference type="ARBA" id="ARBA00022475"/>
    </source>
</evidence>
<reference evidence="9 10" key="1">
    <citation type="submission" date="2016-10" db="EMBL/GenBank/DDBJ databases">
        <authorList>
            <person name="de Groot N.N."/>
        </authorList>
    </citation>
    <scope>NUCLEOTIDE SEQUENCE [LARGE SCALE GENOMIC DNA]</scope>
    <source>
        <strain evidence="9 10">DSM 45434</strain>
    </source>
</reference>
<comment type="similarity">
    <text evidence="7">Belongs to the glycosyltransferase 87 family.</text>
</comment>
<gene>
    <name evidence="9" type="ORF">SAMN04488539_0076</name>
</gene>
<dbReference type="STRING" id="1203190.GCA_000312345_02360"/>
<keyword evidence="2" id="KW-1003">Cell membrane</keyword>
<feature type="transmembrane region" description="Helical" evidence="8">
    <location>
        <begin position="330"/>
        <end position="348"/>
    </location>
</feature>
<name>A0A1H1L651_9CORY</name>
<keyword evidence="4 8" id="KW-0812">Transmembrane</keyword>
<feature type="transmembrane region" description="Helical" evidence="8">
    <location>
        <begin position="172"/>
        <end position="194"/>
    </location>
</feature>
<feature type="transmembrane region" description="Helical" evidence="8">
    <location>
        <begin position="284"/>
        <end position="309"/>
    </location>
</feature>
<dbReference type="GO" id="GO:0005886">
    <property type="term" value="C:plasma membrane"/>
    <property type="evidence" value="ECO:0007669"/>
    <property type="project" value="UniProtKB-SubCell"/>
</dbReference>
<evidence type="ECO:0000256" key="6">
    <source>
        <dbReference type="ARBA" id="ARBA00023136"/>
    </source>
</evidence>
<evidence type="ECO:0000256" key="8">
    <source>
        <dbReference type="SAM" id="Phobius"/>
    </source>
</evidence>
<proteinExistence type="inferred from homology"/>
<keyword evidence="5 8" id="KW-1133">Transmembrane helix</keyword>
<dbReference type="Pfam" id="PF09594">
    <property type="entry name" value="GT87"/>
    <property type="match status" value="1"/>
</dbReference>
<accession>A0A1H1L651</accession>